<proteinExistence type="predicted"/>
<comment type="caution">
    <text evidence="2">The sequence shown here is derived from an EMBL/GenBank/DDBJ whole genome shotgun (WGS) entry which is preliminary data.</text>
</comment>
<dbReference type="Proteomes" id="UP001157017">
    <property type="component" value="Unassembled WGS sequence"/>
</dbReference>
<feature type="compositionally biased region" description="Polar residues" evidence="1">
    <location>
        <begin position="175"/>
        <end position="191"/>
    </location>
</feature>
<reference evidence="3" key="1">
    <citation type="journal article" date="2019" name="Int. J. Syst. Evol. Microbiol.">
        <title>The Global Catalogue of Microorganisms (GCM) 10K type strain sequencing project: providing services to taxonomists for standard genome sequencing and annotation.</title>
        <authorList>
            <consortium name="The Broad Institute Genomics Platform"/>
            <consortium name="The Broad Institute Genome Sequencing Center for Infectious Disease"/>
            <person name="Wu L."/>
            <person name="Ma J."/>
        </authorList>
    </citation>
    <scope>NUCLEOTIDE SEQUENCE [LARGE SCALE GENOMIC DNA]</scope>
    <source>
        <strain evidence="3">NBRC 108730</strain>
    </source>
</reference>
<evidence type="ECO:0000313" key="2">
    <source>
        <dbReference type="EMBL" id="GMA88978.1"/>
    </source>
</evidence>
<keyword evidence="3" id="KW-1185">Reference proteome</keyword>
<gene>
    <name evidence="2" type="ORF">GCM10025868_42280</name>
</gene>
<name>A0ABQ6JL86_9ACTN</name>
<sequence length="201" mass="21237">MPPLPAPGTFRLYPFAQPPLAAGPWTVTGEVSGLPGPVEPLQAAVDVRAPRYALPPDQVLSTYPPATSEGAFGTRLPQVVLRRRTIPWERSQFTGGTPVPWLALVLVADGEGSLLHDVPVGQCSTVPLTGAVDVPKGSASRCRRAWSPRCSRPRRTSRCCATSARSTCATPSSRWATTTAGWPSCSATGSRSRAPATPPAW</sequence>
<dbReference type="EMBL" id="BSUZ01000001">
    <property type="protein sequence ID" value="GMA88978.1"/>
    <property type="molecule type" value="Genomic_DNA"/>
</dbReference>
<feature type="region of interest" description="Disordered" evidence="1">
    <location>
        <begin position="175"/>
        <end position="201"/>
    </location>
</feature>
<protein>
    <submittedName>
        <fullName evidence="2">Uncharacterized protein</fullName>
    </submittedName>
</protein>
<organism evidence="2 3">
    <name type="scientific">Angustibacter aerolatus</name>
    <dbReference type="NCBI Taxonomy" id="1162965"/>
    <lineage>
        <taxon>Bacteria</taxon>
        <taxon>Bacillati</taxon>
        <taxon>Actinomycetota</taxon>
        <taxon>Actinomycetes</taxon>
        <taxon>Kineosporiales</taxon>
        <taxon>Kineosporiaceae</taxon>
    </lineage>
</organism>
<evidence type="ECO:0000313" key="3">
    <source>
        <dbReference type="Proteomes" id="UP001157017"/>
    </source>
</evidence>
<accession>A0ABQ6JL86</accession>
<evidence type="ECO:0000256" key="1">
    <source>
        <dbReference type="SAM" id="MobiDB-lite"/>
    </source>
</evidence>